<feature type="compositionally biased region" description="Basic and acidic residues" evidence="1">
    <location>
        <begin position="425"/>
        <end position="443"/>
    </location>
</feature>
<keyword evidence="2" id="KW-0812">Transmembrane</keyword>
<name>A0A8J5SVD4_ZIZPA</name>
<feature type="region of interest" description="Disordered" evidence="1">
    <location>
        <begin position="308"/>
        <end position="329"/>
    </location>
</feature>
<dbReference type="Pfam" id="PF13962">
    <property type="entry name" value="PGG"/>
    <property type="match status" value="2"/>
</dbReference>
<evidence type="ECO:0000256" key="1">
    <source>
        <dbReference type="SAM" id="MobiDB-lite"/>
    </source>
</evidence>
<dbReference type="EMBL" id="JAAALK010000283">
    <property type="protein sequence ID" value="KAG8076077.1"/>
    <property type="molecule type" value="Genomic_DNA"/>
</dbReference>
<reference evidence="4" key="2">
    <citation type="submission" date="2021-02" db="EMBL/GenBank/DDBJ databases">
        <authorList>
            <person name="Kimball J.A."/>
            <person name="Haas M.W."/>
            <person name="Macchietto M."/>
            <person name="Kono T."/>
            <person name="Duquette J."/>
            <person name="Shao M."/>
        </authorList>
    </citation>
    <scope>NUCLEOTIDE SEQUENCE</scope>
    <source>
        <tissue evidence="4">Fresh leaf tissue</tissue>
    </source>
</reference>
<sequence>MTNSSRQHECAIALTNTTTTPSLGNDENEASSNYHAENNGVNSIVTGSSRQDSMDDSSRRFLLVDSTEDDFDLLWRLRKYLVLLGILAVSVTYNAGLTPPGGFWTLNTDGHLAVILLLSPELSKHGIRSKALAICVVADLLGLVGAYAAGCCRDVATSFYVMFIIIVVLICFAMLAGIFIYKPVAKWLENIKSTCVKCMGVMGRALSLSSKHGSNRLSNAEQENSASHQQASVHANGSSAEYSASEPGQHSTVYQRISDTKKGESPEEHPNANKHQTVDNNSVFSQCISNTKERFPEEQLPVDKQHTIDTKEPISNSQHPPGTNQQSANMENQSTISLGTNMDEAMSNTEHPSAANCKQTTNTNDCMSVEDQQDAGKKEQSSTDNLKIPMEVFSEQNMPASHVNGTTVGITESVMISVPAETCDHVDSSEQHKPVGGDNHNNEISENNSGPERAENDPTVNTIEKHLNKTRTYLLLLSILAVSVTYQSGLNPPGGFWSESGSQHSAGDFPQKKHSAGDRILEDTNHPRFIAFFYLNAVAFVASIVTILLLLNKLSSAAVTKRRALQTVMIVNLLSLTGALLQGAAGKQRRPFTHQFRKKDVPLEVLNLIMTLDLMSLMTAFAADMAKATLALMSDETSI</sequence>
<dbReference type="PANTHER" id="PTHR24177:SF238">
    <property type="entry name" value="PGG DOMAIN-CONTAINING PROTEIN"/>
    <property type="match status" value="1"/>
</dbReference>
<feature type="compositionally biased region" description="Polar residues" evidence="1">
    <location>
        <begin position="212"/>
        <end position="257"/>
    </location>
</feature>
<proteinExistence type="predicted"/>
<accession>A0A8J5SVD4</accession>
<protein>
    <recommendedName>
        <fullName evidence="3">PGG domain-containing protein</fullName>
    </recommendedName>
</protein>
<dbReference type="AlphaFoldDB" id="A0A8J5SVD4"/>
<feature type="transmembrane region" description="Helical" evidence="2">
    <location>
        <begin position="160"/>
        <end position="181"/>
    </location>
</feature>
<feature type="region of interest" description="Disordered" evidence="1">
    <location>
        <begin position="425"/>
        <end position="458"/>
    </location>
</feature>
<reference evidence="4" key="1">
    <citation type="journal article" date="2021" name="bioRxiv">
        <title>Whole Genome Assembly and Annotation of Northern Wild Rice, Zizania palustris L., Supports a Whole Genome Duplication in the Zizania Genus.</title>
        <authorList>
            <person name="Haas M."/>
            <person name="Kono T."/>
            <person name="Macchietto M."/>
            <person name="Millas R."/>
            <person name="McGilp L."/>
            <person name="Shao M."/>
            <person name="Duquette J."/>
            <person name="Hirsch C.N."/>
            <person name="Kimball J."/>
        </authorList>
    </citation>
    <scope>NUCLEOTIDE SEQUENCE</scope>
    <source>
        <tissue evidence="4">Fresh leaf tissue</tissue>
    </source>
</reference>
<dbReference type="InterPro" id="IPR026961">
    <property type="entry name" value="PGG_dom"/>
</dbReference>
<dbReference type="OrthoDB" id="636317at2759"/>
<evidence type="ECO:0000313" key="4">
    <source>
        <dbReference type="EMBL" id="KAG8076077.1"/>
    </source>
</evidence>
<feature type="transmembrane region" description="Helical" evidence="2">
    <location>
        <begin position="529"/>
        <end position="552"/>
    </location>
</feature>
<evidence type="ECO:0000313" key="5">
    <source>
        <dbReference type="Proteomes" id="UP000729402"/>
    </source>
</evidence>
<feature type="domain" description="PGG" evidence="3">
    <location>
        <begin position="74"/>
        <end position="108"/>
    </location>
</feature>
<feature type="transmembrane region" description="Helical" evidence="2">
    <location>
        <begin position="605"/>
        <end position="623"/>
    </location>
</feature>
<feature type="compositionally biased region" description="Polar residues" evidence="1">
    <location>
        <begin position="14"/>
        <end position="47"/>
    </location>
</feature>
<feature type="transmembrane region" description="Helical" evidence="2">
    <location>
        <begin position="131"/>
        <end position="148"/>
    </location>
</feature>
<feature type="transmembrane region" description="Helical" evidence="2">
    <location>
        <begin position="564"/>
        <end position="585"/>
    </location>
</feature>
<feature type="transmembrane region" description="Helical" evidence="2">
    <location>
        <begin position="80"/>
        <end position="96"/>
    </location>
</feature>
<dbReference type="PANTHER" id="PTHR24177">
    <property type="entry name" value="CASKIN"/>
    <property type="match status" value="1"/>
</dbReference>
<feature type="region of interest" description="Disordered" evidence="1">
    <location>
        <begin position="14"/>
        <end position="54"/>
    </location>
</feature>
<dbReference type="GO" id="GO:0016020">
    <property type="term" value="C:membrane"/>
    <property type="evidence" value="ECO:0007669"/>
    <property type="project" value="TreeGrafter"/>
</dbReference>
<feature type="region of interest" description="Disordered" evidence="1">
    <location>
        <begin position="212"/>
        <end position="281"/>
    </location>
</feature>
<evidence type="ECO:0000256" key="2">
    <source>
        <dbReference type="SAM" id="Phobius"/>
    </source>
</evidence>
<feature type="compositionally biased region" description="Basic and acidic residues" evidence="1">
    <location>
        <begin position="258"/>
        <end position="271"/>
    </location>
</feature>
<comment type="caution">
    <text evidence="4">The sequence shown here is derived from an EMBL/GenBank/DDBJ whole genome shotgun (WGS) entry which is preliminary data.</text>
</comment>
<evidence type="ECO:0000259" key="3">
    <source>
        <dbReference type="Pfam" id="PF13962"/>
    </source>
</evidence>
<keyword evidence="2" id="KW-1133">Transmembrane helix</keyword>
<gene>
    <name evidence="4" type="ORF">GUJ93_ZPchr0006g46154</name>
</gene>
<keyword evidence="5" id="KW-1185">Reference proteome</keyword>
<organism evidence="4 5">
    <name type="scientific">Zizania palustris</name>
    <name type="common">Northern wild rice</name>
    <dbReference type="NCBI Taxonomy" id="103762"/>
    <lineage>
        <taxon>Eukaryota</taxon>
        <taxon>Viridiplantae</taxon>
        <taxon>Streptophyta</taxon>
        <taxon>Embryophyta</taxon>
        <taxon>Tracheophyta</taxon>
        <taxon>Spermatophyta</taxon>
        <taxon>Magnoliopsida</taxon>
        <taxon>Liliopsida</taxon>
        <taxon>Poales</taxon>
        <taxon>Poaceae</taxon>
        <taxon>BOP clade</taxon>
        <taxon>Oryzoideae</taxon>
        <taxon>Oryzeae</taxon>
        <taxon>Zizaniinae</taxon>
        <taxon>Zizania</taxon>
    </lineage>
</organism>
<keyword evidence="2" id="KW-0472">Membrane</keyword>
<feature type="domain" description="PGG" evidence="3">
    <location>
        <begin position="465"/>
        <end position="583"/>
    </location>
</feature>
<feature type="compositionally biased region" description="Polar residues" evidence="1">
    <location>
        <begin position="313"/>
        <end position="329"/>
    </location>
</feature>
<dbReference type="Proteomes" id="UP000729402">
    <property type="component" value="Unassembled WGS sequence"/>
</dbReference>